<feature type="compositionally biased region" description="Basic and acidic residues" evidence="1">
    <location>
        <begin position="431"/>
        <end position="440"/>
    </location>
</feature>
<dbReference type="GO" id="GO:0006950">
    <property type="term" value="P:response to stress"/>
    <property type="evidence" value="ECO:0007669"/>
    <property type="project" value="UniProtKB-ARBA"/>
</dbReference>
<dbReference type="Pfam" id="PF10263">
    <property type="entry name" value="SprT-like"/>
    <property type="match status" value="1"/>
</dbReference>
<feature type="region of interest" description="Disordered" evidence="1">
    <location>
        <begin position="34"/>
        <end position="264"/>
    </location>
</feature>
<evidence type="ECO:0000313" key="4">
    <source>
        <dbReference type="Proteomes" id="UP000320762"/>
    </source>
</evidence>
<feature type="compositionally biased region" description="Low complexity" evidence="1">
    <location>
        <begin position="221"/>
        <end position="238"/>
    </location>
</feature>
<dbReference type="Proteomes" id="UP000320762">
    <property type="component" value="Unassembled WGS sequence"/>
</dbReference>
<evidence type="ECO:0000256" key="1">
    <source>
        <dbReference type="SAM" id="MobiDB-lite"/>
    </source>
</evidence>
<protein>
    <submittedName>
        <fullName evidence="3">SprT-like family-domain-containing protein</fullName>
    </submittedName>
</protein>
<gene>
    <name evidence="3" type="ORF">BD626DRAFT_433229</name>
</gene>
<evidence type="ECO:0000259" key="2">
    <source>
        <dbReference type="SMART" id="SM00731"/>
    </source>
</evidence>
<feature type="region of interest" description="Disordered" evidence="1">
    <location>
        <begin position="431"/>
        <end position="470"/>
    </location>
</feature>
<feature type="domain" description="SprT-like" evidence="2">
    <location>
        <begin position="274"/>
        <end position="427"/>
    </location>
</feature>
<feature type="compositionally biased region" description="Acidic residues" evidence="1">
    <location>
        <begin position="42"/>
        <end position="51"/>
    </location>
</feature>
<comment type="caution">
    <text evidence="3">The sequence shown here is derived from an EMBL/GenBank/DDBJ whole genome shotgun (WGS) entry which is preliminary data.</text>
</comment>
<reference evidence="3 4" key="1">
    <citation type="journal article" date="2019" name="New Phytol.">
        <title>Comparative genomics reveals unique wood-decay strategies and fruiting body development in the Schizophyllaceae.</title>
        <authorList>
            <person name="Almasi E."/>
            <person name="Sahu N."/>
            <person name="Krizsan K."/>
            <person name="Balint B."/>
            <person name="Kovacs G.M."/>
            <person name="Kiss B."/>
            <person name="Cseklye J."/>
            <person name="Drula E."/>
            <person name="Henrissat B."/>
            <person name="Nagy I."/>
            <person name="Chovatia M."/>
            <person name="Adam C."/>
            <person name="LaButti K."/>
            <person name="Lipzen A."/>
            <person name="Riley R."/>
            <person name="Grigoriev I.V."/>
            <person name="Nagy L.G."/>
        </authorList>
    </citation>
    <scope>NUCLEOTIDE SEQUENCE [LARGE SCALE GENOMIC DNA]</scope>
    <source>
        <strain evidence="3 4">NL-1724</strain>
    </source>
</reference>
<dbReference type="AlphaFoldDB" id="A0A550CC33"/>
<dbReference type="OrthoDB" id="20772at2759"/>
<name>A0A550CC33_9AGAR</name>
<dbReference type="EMBL" id="VDMD01000013">
    <property type="protein sequence ID" value="TRM62372.1"/>
    <property type="molecule type" value="Genomic_DNA"/>
</dbReference>
<dbReference type="SMART" id="SM00731">
    <property type="entry name" value="SprT"/>
    <property type="match status" value="1"/>
</dbReference>
<dbReference type="STRING" id="97359.A0A550CC33"/>
<sequence>MASPPRKPLRKSSSLVLNEPDASKLKAKAARIFPPLPAYQTEWEEVPDSEEERLNHRSEAETDASEAEVVQHLIVKRDVIEISSDEEDEAPGSSKSKKPLPRDPITPKRRRPALGASRTPTARRRSPKKGREVSIVSHDSDSDQATTSRKEFLPLFRDDSDDEVQVPSSSKQTDVPRLEDIDWDDSDAILHVNTPKSNRTLKRPINPTKPKPIPWNLDLVPSSSPTDTPTTSQPATPSRSGRSSPTKGSPKKPRAPTKKALEDAEAARRQAYALDMFQQLNRDVFGNALPADTPLVWNPRLLKTAGNARYRKTADGKVTTCIHLASKILDCDERIRFTLGHEMCHLATWVIDHDLDSNHDKRFWKWGNKMMRRRPDITVTTTHNYEIHCNYKWECLNKDCGKIFGRHSKSINIEVDLCKCGGELKELFTTRKRRDPDTSKTSKQAAAKPQESAVQRTVESAPGVAGPGPSSSAFVQAMVIDLTDSGDEDDDIEVLTQTLESASI</sequence>
<feature type="compositionally biased region" description="Basic and acidic residues" evidence="1">
    <location>
        <begin position="148"/>
        <end position="158"/>
    </location>
</feature>
<proteinExistence type="predicted"/>
<dbReference type="PANTHER" id="PTHR23099">
    <property type="entry name" value="TRANSCRIPTIONAL REGULATOR"/>
    <property type="match status" value="1"/>
</dbReference>
<organism evidence="3 4">
    <name type="scientific">Schizophyllum amplum</name>
    <dbReference type="NCBI Taxonomy" id="97359"/>
    <lineage>
        <taxon>Eukaryota</taxon>
        <taxon>Fungi</taxon>
        <taxon>Dikarya</taxon>
        <taxon>Basidiomycota</taxon>
        <taxon>Agaricomycotina</taxon>
        <taxon>Agaricomycetes</taxon>
        <taxon>Agaricomycetidae</taxon>
        <taxon>Agaricales</taxon>
        <taxon>Schizophyllaceae</taxon>
        <taxon>Schizophyllum</taxon>
    </lineage>
</organism>
<dbReference type="GO" id="GO:0005634">
    <property type="term" value="C:nucleus"/>
    <property type="evidence" value="ECO:0007669"/>
    <property type="project" value="TreeGrafter"/>
</dbReference>
<keyword evidence="4" id="KW-1185">Reference proteome</keyword>
<evidence type="ECO:0000313" key="3">
    <source>
        <dbReference type="EMBL" id="TRM62372.1"/>
    </source>
</evidence>
<dbReference type="PANTHER" id="PTHR23099:SF0">
    <property type="entry name" value="GERM CELL NUCLEAR ACIDIC PROTEIN"/>
    <property type="match status" value="1"/>
</dbReference>
<dbReference type="InterPro" id="IPR006640">
    <property type="entry name" value="SprT-like_domain"/>
</dbReference>
<accession>A0A550CC33</accession>